<protein>
    <submittedName>
        <fullName evidence="5">Phosphatidylinositol alpha-1,6-mannosyltransferase</fullName>
        <ecNumber evidence="5">2.4.1.-</ecNumber>
    </submittedName>
</protein>
<evidence type="ECO:0000259" key="3">
    <source>
        <dbReference type="Pfam" id="PF00534"/>
    </source>
</evidence>
<keyword evidence="2 5" id="KW-0808">Transferase</keyword>
<dbReference type="Pfam" id="PF00534">
    <property type="entry name" value="Glycos_transf_1"/>
    <property type="match status" value="1"/>
</dbReference>
<dbReference type="InterPro" id="IPR028098">
    <property type="entry name" value="Glyco_trans_4-like_N"/>
</dbReference>
<keyword evidence="6" id="KW-1185">Reference proteome</keyword>
<dbReference type="EC" id="2.4.1.-" evidence="5"/>
<accession>A0A7W7C8T6</accession>
<dbReference type="PANTHER" id="PTHR45947:SF3">
    <property type="entry name" value="SULFOQUINOVOSYL TRANSFERASE SQD2"/>
    <property type="match status" value="1"/>
</dbReference>
<gene>
    <name evidence="5" type="ORF">HNR67_002797</name>
</gene>
<comment type="caution">
    <text evidence="5">The sequence shown here is derived from an EMBL/GenBank/DDBJ whole genome shotgun (WGS) entry which is preliminary data.</text>
</comment>
<feature type="domain" description="Glycosyltransferase subfamily 4-like N-terminal" evidence="4">
    <location>
        <begin position="15"/>
        <end position="173"/>
    </location>
</feature>
<evidence type="ECO:0000256" key="1">
    <source>
        <dbReference type="ARBA" id="ARBA00022676"/>
    </source>
</evidence>
<dbReference type="PANTHER" id="PTHR45947">
    <property type="entry name" value="SULFOQUINOVOSYL TRANSFERASE SQD2"/>
    <property type="match status" value="1"/>
</dbReference>
<organism evidence="5 6">
    <name type="scientific">Crossiella cryophila</name>
    <dbReference type="NCBI Taxonomy" id="43355"/>
    <lineage>
        <taxon>Bacteria</taxon>
        <taxon>Bacillati</taxon>
        <taxon>Actinomycetota</taxon>
        <taxon>Actinomycetes</taxon>
        <taxon>Pseudonocardiales</taxon>
        <taxon>Pseudonocardiaceae</taxon>
        <taxon>Crossiella</taxon>
    </lineage>
</organism>
<name>A0A7W7C8T6_9PSEU</name>
<evidence type="ECO:0000313" key="5">
    <source>
        <dbReference type="EMBL" id="MBB4676679.1"/>
    </source>
</evidence>
<reference evidence="5 6" key="1">
    <citation type="submission" date="2020-08" db="EMBL/GenBank/DDBJ databases">
        <title>Sequencing the genomes of 1000 actinobacteria strains.</title>
        <authorList>
            <person name="Klenk H.-P."/>
        </authorList>
    </citation>
    <scope>NUCLEOTIDE SEQUENCE [LARGE SCALE GENOMIC DNA]</scope>
    <source>
        <strain evidence="5 6">DSM 44230</strain>
    </source>
</reference>
<dbReference type="GO" id="GO:1901137">
    <property type="term" value="P:carbohydrate derivative biosynthetic process"/>
    <property type="evidence" value="ECO:0007669"/>
    <property type="project" value="UniProtKB-ARBA"/>
</dbReference>
<evidence type="ECO:0000313" key="6">
    <source>
        <dbReference type="Proteomes" id="UP000533598"/>
    </source>
</evidence>
<dbReference type="InterPro" id="IPR001296">
    <property type="entry name" value="Glyco_trans_1"/>
</dbReference>
<feature type="domain" description="Glycosyl transferase family 1" evidence="3">
    <location>
        <begin position="183"/>
        <end position="358"/>
    </location>
</feature>
<dbReference type="CDD" id="cd03801">
    <property type="entry name" value="GT4_PimA-like"/>
    <property type="match status" value="1"/>
</dbReference>
<evidence type="ECO:0000256" key="2">
    <source>
        <dbReference type="ARBA" id="ARBA00022679"/>
    </source>
</evidence>
<dbReference type="FunFam" id="3.40.50.2000:FF:000069">
    <property type="entry name" value="Alpha-(1-6)-phosphatidylinositol monomannoside mannosyltransferase"/>
    <property type="match status" value="1"/>
</dbReference>
<dbReference type="RefSeq" id="WP_185002475.1">
    <property type="nucleotide sequence ID" value="NZ_BAAAUI010000042.1"/>
</dbReference>
<dbReference type="Gene3D" id="3.40.50.2000">
    <property type="entry name" value="Glycogen Phosphorylase B"/>
    <property type="match status" value="2"/>
</dbReference>
<dbReference type="EMBL" id="JACHMH010000001">
    <property type="protein sequence ID" value="MBB4676679.1"/>
    <property type="molecule type" value="Genomic_DNA"/>
</dbReference>
<proteinExistence type="predicted"/>
<dbReference type="Pfam" id="PF13439">
    <property type="entry name" value="Glyco_transf_4"/>
    <property type="match status" value="1"/>
</dbReference>
<dbReference type="AlphaFoldDB" id="A0A7W7C8T6"/>
<dbReference type="GO" id="GO:0016758">
    <property type="term" value="F:hexosyltransferase activity"/>
    <property type="evidence" value="ECO:0007669"/>
    <property type="project" value="TreeGrafter"/>
</dbReference>
<dbReference type="SUPFAM" id="SSF53756">
    <property type="entry name" value="UDP-Glycosyltransferase/glycogen phosphorylase"/>
    <property type="match status" value="1"/>
</dbReference>
<keyword evidence="1 5" id="KW-0328">Glycosyltransferase</keyword>
<sequence>MRRTLLVTNDFPPRPGGIQAYLHSLATALPADRLVVYAPGWDGPPASAAEFDAAQPFPVVRHASPVLLPEPEVVARAADILRAEGCTSVWFGAAAPLGLLAARLRSAGARRVVACSHGHEVGWSMFPGARWALRRIGAAADVVTCVSRYTRAAIASAFGPLAALEHLPAGVDATYYRPDSVARQEIRRRHNLGSAPVVLCLSRLAPRKGQDTLIHALPRIRARVPGAKLLLVGAGPYRKRLRALAQQSTVDEHVIFAGHIPPSETPAYYAAADVFALPCRNRGFGLDVEGLGLVFLEAAASGLPVVAGDSGGAPETVRDGVTGHVVNPRSVRAVAESVTRLLLDPELAAAMGRAGREWMRRAWRWDAAGARLAGYLDG</sequence>
<dbReference type="InterPro" id="IPR050194">
    <property type="entry name" value="Glycosyltransferase_grp1"/>
</dbReference>
<dbReference type="Proteomes" id="UP000533598">
    <property type="component" value="Unassembled WGS sequence"/>
</dbReference>
<evidence type="ECO:0000259" key="4">
    <source>
        <dbReference type="Pfam" id="PF13439"/>
    </source>
</evidence>